<reference evidence="2" key="1">
    <citation type="journal article" date="2020" name="Phytopathology">
        <title>Genome Sequence Resources of Colletotrichum truncatum, C. plurivorum, C. musicola, and C. sojae: Four Species Pathogenic to Soybean (Glycine max).</title>
        <authorList>
            <person name="Rogerio F."/>
            <person name="Boufleur T.R."/>
            <person name="Ciampi-Guillardi M."/>
            <person name="Sukno S.A."/>
            <person name="Thon M.R."/>
            <person name="Massola Junior N.S."/>
            <person name="Baroncelli R."/>
        </authorList>
    </citation>
    <scope>NUCLEOTIDE SEQUENCE</scope>
    <source>
        <strain evidence="2">LFN00145</strain>
    </source>
</reference>
<dbReference type="PANTHER" id="PTHR32487:SF29">
    <property type="entry name" value="NAD-DEPENDENT EPIMERASE_DEHYDRATASE DOMAIN-CONTAINING PROTEIN"/>
    <property type="match status" value="1"/>
</dbReference>
<dbReference type="Gene3D" id="3.40.50.720">
    <property type="entry name" value="NAD(P)-binding Rossmann-like Domain"/>
    <property type="match status" value="1"/>
</dbReference>
<dbReference type="AlphaFoldDB" id="A0A8H6KEI8"/>
<keyword evidence="3" id="KW-1185">Reference proteome</keyword>
<feature type="domain" description="PRISE-like Rossmann-fold" evidence="1">
    <location>
        <begin position="28"/>
        <end position="307"/>
    </location>
</feature>
<proteinExistence type="predicted"/>
<protein>
    <recommendedName>
        <fullName evidence="1">PRISE-like Rossmann-fold domain-containing protein</fullName>
    </recommendedName>
</protein>
<dbReference type="InterPro" id="IPR036291">
    <property type="entry name" value="NAD(P)-bd_dom_sf"/>
</dbReference>
<name>A0A8H6KEI8_9PEZI</name>
<dbReference type="PANTHER" id="PTHR32487">
    <property type="entry name" value="3-OXO-DELTA(4,5)-STEROID 5-BETA-REDUCTASE"/>
    <property type="match status" value="1"/>
</dbReference>
<organism evidence="2 3">
    <name type="scientific">Colletotrichum plurivorum</name>
    <dbReference type="NCBI Taxonomy" id="2175906"/>
    <lineage>
        <taxon>Eukaryota</taxon>
        <taxon>Fungi</taxon>
        <taxon>Dikarya</taxon>
        <taxon>Ascomycota</taxon>
        <taxon>Pezizomycotina</taxon>
        <taxon>Sordariomycetes</taxon>
        <taxon>Hypocreomycetidae</taxon>
        <taxon>Glomerellales</taxon>
        <taxon>Glomerellaceae</taxon>
        <taxon>Colletotrichum</taxon>
        <taxon>Colletotrichum orchidearum species complex</taxon>
    </lineage>
</organism>
<dbReference type="Pfam" id="PF22917">
    <property type="entry name" value="PRISE"/>
    <property type="match status" value="1"/>
</dbReference>
<accession>A0A8H6KEI8</accession>
<evidence type="ECO:0000313" key="2">
    <source>
        <dbReference type="EMBL" id="KAF6829987.1"/>
    </source>
</evidence>
<comment type="caution">
    <text evidence="2">The sequence shown here is derived from an EMBL/GenBank/DDBJ whole genome shotgun (WGS) entry which is preliminary data.</text>
</comment>
<evidence type="ECO:0000313" key="3">
    <source>
        <dbReference type="Proteomes" id="UP000654918"/>
    </source>
</evidence>
<dbReference type="InterPro" id="IPR055222">
    <property type="entry name" value="PRISE-like_Rossmann-fold"/>
</dbReference>
<sequence>MNTSRKIVSKDIYHGLPTFPDDVTDLTAIVCGANGISGVHMLRVLAENPTRWSKIYALSRRPPTGEWPSHIQHVAMDFLTSPDQLADQVQRQNIKADYVFFFAYIQPKPEVEGQIWSAVDELVRTNTGLLDNFLQALALAKALPKTFLLQLGAKYYGVHNGPTATPQEESDPRVLLEPNFYYRQEDSLKEFARDNGFNWITTRPSWIPGAAQDAAMNLCLPLGIYAAVQKSMGRALEYPADLTAWETQQAMSSAQMNGYLSEWCVLTPGAQNDSFNASDDCAFTWSKFWPRLAAKFDIPWKGPDVDGERSEFREVSTPYRPPPRGYGSPGVMRFKFTLVEWAKRPEVQKEWKKLASDHGLRNQDLWDVERVFGFADAGLQQSWPNNYSSSKAKKLGFFGFVDSNESMLRVLDEFADLKMLPRYS</sequence>
<dbReference type="EMBL" id="WIGO01000100">
    <property type="protein sequence ID" value="KAF6829987.1"/>
    <property type="molecule type" value="Genomic_DNA"/>
</dbReference>
<dbReference type="Proteomes" id="UP000654918">
    <property type="component" value="Unassembled WGS sequence"/>
</dbReference>
<dbReference type="CDD" id="cd08948">
    <property type="entry name" value="5beta-POR_like_SDR_a"/>
    <property type="match status" value="1"/>
</dbReference>
<evidence type="ECO:0000259" key="1">
    <source>
        <dbReference type="Pfam" id="PF22917"/>
    </source>
</evidence>
<dbReference type="SUPFAM" id="SSF51735">
    <property type="entry name" value="NAD(P)-binding Rossmann-fold domains"/>
    <property type="match status" value="1"/>
</dbReference>
<gene>
    <name evidence="2" type="ORF">CPLU01_07602</name>
</gene>